<evidence type="ECO:0000313" key="8">
    <source>
        <dbReference type="Proteomes" id="UP000266426"/>
    </source>
</evidence>
<evidence type="ECO:0000313" key="7">
    <source>
        <dbReference type="EMBL" id="RJP55895.1"/>
    </source>
</evidence>
<evidence type="ECO:0000256" key="4">
    <source>
        <dbReference type="ARBA" id="ARBA00023136"/>
    </source>
</evidence>
<evidence type="ECO:0000256" key="5">
    <source>
        <dbReference type="SAM" id="Phobius"/>
    </source>
</evidence>
<feature type="transmembrane region" description="Helical" evidence="5">
    <location>
        <begin position="93"/>
        <end position="112"/>
    </location>
</feature>
<gene>
    <name evidence="7" type="ORF">C4541_13380</name>
</gene>
<dbReference type="Pfam" id="PF04893">
    <property type="entry name" value="Yip1"/>
    <property type="match status" value="1"/>
</dbReference>
<reference evidence="7 8" key="1">
    <citation type="journal article" date="2017" name="ISME J.">
        <title>Energy and carbon metabolisms in a deep terrestrial subsurface fluid microbial community.</title>
        <authorList>
            <person name="Momper L."/>
            <person name="Jungbluth S.P."/>
            <person name="Lee M.D."/>
            <person name="Amend J.P."/>
        </authorList>
    </citation>
    <scope>NUCLEOTIDE SEQUENCE [LARGE SCALE GENOMIC DNA]</scope>
    <source>
        <strain evidence="7">SURF_26</strain>
    </source>
</reference>
<feature type="transmembrane region" description="Helical" evidence="5">
    <location>
        <begin position="147"/>
        <end position="172"/>
    </location>
</feature>
<accession>A0A3A4R3E0</accession>
<feature type="transmembrane region" description="Helical" evidence="5">
    <location>
        <begin position="118"/>
        <end position="135"/>
    </location>
</feature>
<keyword evidence="3 5" id="KW-1133">Transmembrane helix</keyword>
<evidence type="ECO:0000256" key="3">
    <source>
        <dbReference type="ARBA" id="ARBA00022989"/>
    </source>
</evidence>
<sequence>MNDLIQRMIRAAKLDVTLYEEVEADTTAFKPALAVVAISSIASGIGNLYVGFGTMIGTLIISLIAWFVWSYVIFLVGTKLLPEPQTSADYGQLLRCIGFASAPGVICVLGIIPPLNALVFFTAGIWMIVATVIAVRQALDYTSTGRAVGVCVLGFLAFLVIQAILGVLLIPFHSA</sequence>
<evidence type="ECO:0000259" key="6">
    <source>
        <dbReference type="Pfam" id="PF04893"/>
    </source>
</evidence>
<feature type="transmembrane region" description="Helical" evidence="5">
    <location>
        <begin position="32"/>
        <end position="50"/>
    </location>
</feature>
<evidence type="ECO:0000256" key="2">
    <source>
        <dbReference type="ARBA" id="ARBA00022692"/>
    </source>
</evidence>
<protein>
    <recommendedName>
        <fullName evidence="6">Yip1 domain-containing protein</fullName>
    </recommendedName>
</protein>
<name>A0A3A4R3E0_9BACT</name>
<dbReference type="EMBL" id="QZJZ01000105">
    <property type="protein sequence ID" value="RJP55895.1"/>
    <property type="molecule type" value="Genomic_DNA"/>
</dbReference>
<dbReference type="AlphaFoldDB" id="A0A3A4R3E0"/>
<proteinExistence type="predicted"/>
<dbReference type="Proteomes" id="UP000266426">
    <property type="component" value="Unassembled WGS sequence"/>
</dbReference>
<comment type="caution">
    <text evidence="7">The sequence shown here is derived from an EMBL/GenBank/DDBJ whole genome shotgun (WGS) entry which is preliminary data.</text>
</comment>
<dbReference type="GO" id="GO:0016020">
    <property type="term" value="C:membrane"/>
    <property type="evidence" value="ECO:0007669"/>
    <property type="project" value="UniProtKB-SubCell"/>
</dbReference>
<feature type="domain" description="Yip1" evidence="6">
    <location>
        <begin position="25"/>
        <end position="161"/>
    </location>
</feature>
<feature type="transmembrane region" description="Helical" evidence="5">
    <location>
        <begin position="56"/>
        <end position="81"/>
    </location>
</feature>
<keyword evidence="2 5" id="KW-0812">Transmembrane</keyword>
<keyword evidence="4 5" id="KW-0472">Membrane</keyword>
<organism evidence="7 8">
    <name type="scientific">Candidatus Auribacter fodinae</name>
    <dbReference type="NCBI Taxonomy" id="2093366"/>
    <lineage>
        <taxon>Bacteria</taxon>
        <taxon>Pseudomonadati</taxon>
        <taxon>Candidatus Auribacterota</taxon>
        <taxon>Candidatus Auribacteria</taxon>
        <taxon>Candidatus Auribacterales</taxon>
        <taxon>Candidatus Auribacteraceae</taxon>
        <taxon>Candidatus Auribacter</taxon>
    </lineage>
</organism>
<comment type="subcellular location">
    <subcellularLocation>
        <location evidence="1">Membrane</location>
        <topology evidence="1">Multi-pass membrane protein</topology>
    </subcellularLocation>
</comment>
<evidence type="ECO:0000256" key="1">
    <source>
        <dbReference type="ARBA" id="ARBA00004141"/>
    </source>
</evidence>
<dbReference type="InterPro" id="IPR006977">
    <property type="entry name" value="Yip1_dom"/>
</dbReference>